<name>A0ABT2Z2X4_9RHOB</name>
<evidence type="ECO:0008006" key="4">
    <source>
        <dbReference type="Google" id="ProtNLM"/>
    </source>
</evidence>
<dbReference type="Proteomes" id="UP001652503">
    <property type="component" value="Unassembled WGS sequence"/>
</dbReference>
<dbReference type="EMBL" id="JAOWLA010000008">
    <property type="protein sequence ID" value="MCV2865141.1"/>
    <property type="molecule type" value="Genomic_DNA"/>
</dbReference>
<keyword evidence="1" id="KW-0732">Signal</keyword>
<keyword evidence="3" id="KW-1185">Reference proteome</keyword>
<proteinExistence type="predicted"/>
<protein>
    <recommendedName>
        <fullName evidence="4">Transglutaminase-like domain-containing protein</fullName>
    </recommendedName>
</protein>
<evidence type="ECO:0000313" key="2">
    <source>
        <dbReference type="EMBL" id="MCV2865141.1"/>
    </source>
</evidence>
<feature type="chain" id="PRO_5045760128" description="Transglutaminase-like domain-containing protein" evidence="1">
    <location>
        <begin position="30"/>
        <end position="784"/>
    </location>
</feature>
<feature type="signal peptide" evidence="1">
    <location>
        <begin position="1"/>
        <end position="29"/>
    </location>
</feature>
<evidence type="ECO:0000256" key="1">
    <source>
        <dbReference type="SAM" id="SignalP"/>
    </source>
</evidence>
<sequence>MSTSTVGKKLAIGLLASAMAVLSPGSATFAQSAAADLEARVRALIDDVREDRNALDRIAFDLDAVLEAAVWDADEIIGFVSREIAYEPYAGALRGADGTLRSRAGNALDTAVLLARLLGDSGFQTRIHYGSLTAADAEALLAQARPRAALPQDDTPPVADSAPFAYAAEQARWLVGELDAAGIKIGGPDAVASLKADAAAYAWVEYRTAPNDEWQAFYPFFETPPAVASEGFSSGAVPEDKVHTVTIEMQIEQRVGEKRTVTTVAGPYTRPAANLDGVLIEIYNAPNTVTLDRSSDAMATALESASIFTPVLAGVPGVRSFDLTGNTVDTGALSMDAFGASAFFKTIGDATERAANALSDLSFGKADAGDGDLRELTGVWIAYTFTAPGGQRQIWRRSLLDPLPEDLDADARRNALIAQLTVHHSAMVATGRFSGDYAALRAYDRLIETEPLWDVFLASFEDRQVAISPRDWPGAPDLAHIELFRLFDRATGSLGADLVYRNAPALIVIRNGLSRDATVFHSVDVVTNPRMALDLSGAVPVPNPAAVLRAGVWDTMAERLVDPIAGDPASGTGTMSVFAAAKQQGIGFDWLRAAKETEAAPLDPSAKAALAQDLEAGFVALLPVARPEGLEYSAWWRVDPQTGNTLGMLSDGRGSEVTEYVTDLILTAYSLVKSLKQYADCEQWGSTEEKACCLVEAHLNNVGGLAMGGIVGGAFGGATARMCGSIELVRDAKKALFEPERKEEHYNCRINPMEKDIDPNDVVGPGGIIDPTYMGCGGLTAEKP</sequence>
<reference evidence="2 3" key="1">
    <citation type="submission" date="2022-10" db="EMBL/GenBank/DDBJ databases">
        <title>Defluviimonas sp. nov., isolated from ocean surface water.</title>
        <authorList>
            <person name="He W."/>
            <person name="Wang L."/>
            <person name="Zhang D.-F."/>
        </authorList>
    </citation>
    <scope>NUCLEOTIDE SEQUENCE [LARGE SCALE GENOMIC DNA]</scope>
    <source>
        <strain evidence="2 3">WL0075</strain>
    </source>
</reference>
<gene>
    <name evidence="2" type="ORF">OE647_10410</name>
</gene>
<evidence type="ECO:0000313" key="3">
    <source>
        <dbReference type="Proteomes" id="UP001652503"/>
    </source>
</evidence>
<comment type="caution">
    <text evidence="2">The sequence shown here is derived from an EMBL/GenBank/DDBJ whole genome shotgun (WGS) entry which is preliminary data.</text>
</comment>
<organism evidence="2 3">
    <name type="scientific">Albidovulum sediminicola</name>
    <dbReference type="NCBI Taxonomy" id="2984331"/>
    <lineage>
        <taxon>Bacteria</taxon>
        <taxon>Pseudomonadati</taxon>
        <taxon>Pseudomonadota</taxon>
        <taxon>Alphaproteobacteria</taxon>
        <taxon>Rhodobacterales</taxon>
        <taxon>Paracoccaceae</taxon>
        <taxon>Albidovulum</taxon>
    </lineage>
</organism>
<accession>A0ABT2Z2X4</accession>
<dbReference type="RefSeq" id="WP_263721656.1">
    <property type="nucleotide sequence ID" value="NZ_JAOWLA010000008.1"/>
</dbReference>